<evidence type="ECO:0000256" key="5">
    <source>
        <dbReference type="ARBA" id="ARBA00022547"/>
    </source>
</evidence>
<dbReference type="GO" id="GO:0031966">
    <property type="term" value="C:mitochondrial membrane"/>
    <property type="evidence" value="ECO:0007669"/>
    <property type="project" value="UniProtKB-SubCell"/>
</dbReference>
<reference evidence="15" key="2">
    <citation type="submission" date="2012-12" db="EMBL/GenBank/DDBJ databases">
        <title>The complete mitochondrial genome of Caenis sp. (Insecta: Ephemeroptera).</title>
        <authorList>
            <person name="Jia Y."/>
            <person name="Zhou C."/>
        </authorList>
    </citation>
    <scope>NUCLEOTIDE SEQUENCE</scope>
</reference>
<geneLocation type="mitochondrion" evidence="15"/>
<accession>X1W3B7</accession>
<dbReference type="GO" id="GO:0015078">
    <property type="term" value="F:proton transmembrane transporter activity"/>
    <property type="evidence" value="ECO:0007669"/>
    <property type="project" value="InterPro"/>
</dbReference>
<evidence type="ECO:0000256" key="9">
    <source>
        <dbReference type="ARBA" id="ARBA00023065"/>
    </source>
</evidence>
<evidence type="ECO:0000256" key="11">
    <source>
        <dbReference type="ARBA" id="ARBA00023136"/>
    </source>
</evidence>
<feature type="region of interest" description="Disordered" evidence="13">
    <location>
        <begin position="34"/>
        <end position="54"/>
    </location>
</feature>
<reference evidence="15" key="1">
    <citation type="submission" date="2009-08" db="EMBL/GenBank/DDBJ databases">
        <authorList>
            <person name="Jia Y.Y."/>
            <person name="Zhou C.F."/>
        </authorList>
    </citation>
    <scope>NUCLEOTIDE SEQUENCE</scope>
</reference>
<comment type="subcellular location">
    <subcellularLocation>
        <location evidence="1 12">Mitochondrion membrane</location>
        <topology evidence="1 12">Single-pass membrane protein</topology>
    </subcellularLocation>
</comment>
<keyword evidence="8 14" id="KW-1133">Transmembrane helix</keyword>
<keyword evidence="6 12" id="KW-0812">Transmembrane</keyword>
<keyword evidence="4 12" id="KW-0813">Transport</keyword>
<protein>
    <recommendedName>
        <fullName evidence="12">ATP synthase complex subunit 8</fullName>
    </recommendedName>
</protein>
<dbReference type="GO" id="GO:0015986">
    <property type="term" value="P:proton motive force-driven ATP synthesis"/>
    <property type="evidence" value="ECO:0007669"/>
    <property type="project" value="InterPro"/>
</dbReference>
<evidence type="ECO:0000256" key="10">
    <source>
        <dbReference type="ARBA" id="ARBA00023128"/>
    </source>
</evidence>
<proteinExistence type="inferred from homology"/>
<evidence type="ECO:0000256" key="1">
    <source>
        <dbReference type="ARBA" id="ARBA00004304"/>
    </source>
</evidence>
<keyword evidence="5 12" id="KW-0138">CF(0)</keyword>
<evidence type="ECO:0000256" key="2">
    <source>
        <dbReference type="ARBA" id="ARBA00008892"/>
    </source>
</evidence>
<evidence type="ECO:0000256" key="3">
    <source>
        <dbReference type="ARBA" id="ARBA00011291"/>
    </source>
</evidence>
<dbReference type="InterPro" id="IPR001421">
    <property type="entry name" value="ATP8_metazoa"/>
</dbReference>
<evidence type="ECO:0000256" key="4">
    <source>
        <dbReference type="ARBA" id="ARBA00022448"/>
    </source>
</evidence>
<evidence type="ECO:0000313" key="15">
    <source>
        <dbReference type="EMBL" id="ACV92134.1"/>
    </source>
</evidence>
<keyword evidence="9 12" id="KW-0406">Ion transport</keyword>
<organism evidence="15">
    <name type="scientific">Caenis pycnacantha</name>
    <dbReference type="NCBI Taxonomy" id="675576"/>
    <lineage>
        <taxon>Eukaryota</taxon>
        <taxon>Metazoa</taxon>
        <taxon>Ecdysozoa</taxon>
        <taxon>Arthropoda</taxon>
        <taxon>Hexapoda</taxon>
        <taxon>Insecta</taxon>
        <taxon>Pterygota</taxon>
        <taxon>Palaeoptera</taxon>
        <taxon>Ephemeroptera</taxon>
        <taxon>Pannota</taxon>
        <taxon>Caenidae</taxon>
        <taxon>Caenis</taxon>
    </lineage>
</organism>
<keyword evidence="11 14" id="KW-0472">Membrane</keyword>
<evidence type="ECO:0000256" key="6">
    <source>
        <dbReference type="ARBA" id="ARBA00022692"/>
    </source>
</evidence>
<dbReference type="GO" id="GO:0045259">
    <property type="term" value="C:proton-transporting ATP synthase complex"/>
    <property type="evidence" value="ECO:0007669"/>
    <property type="project" value="UniProtKB-KW"/>
</dbReference>
<sequence>MPQMAPLSWLTLFILFSILYILFTIINYFSSHPNPSSQPASAMGARGPSFNWKW</sequence>
<keyword evidence="7 12" id="KW-0375">Hydrogen ion transport</keyword>
<comment type="subunit">
    <text evidence="3">F-type ATPases have 2 components, CF(1) - the catalytic core - and CF(0) - the membrane proton channel.</text>
</comment>
<evidence type="ECO:0000256" key="14">
    <source>
        <dbReference type="SAM" id="Phobius"/>
    </source>
</evidence>
<keyword evidence="10 12" id="KW-0496">Mitochondrion</keyword>
<comment type="similarity">
    <text evidence="2 12">Belongs to the ATPase protein 8 family.</text>
</comment>
<gene>
    <name evidence="15" type="primary">ATP8</name>
</gene>
<dbReference type="AlphaFoldDB" id="X1W3B7"/>
<evidence type="ECO:0000256" key="8">
    <source>
        <dbReference type="ARBA" id="ARBA00022989"/>
    </source>
</evidence>
<dbReference type="EMBL" id="GQ502451">
    <property type="protein sequence ID" value="ACV92134.1"/>
    <property type="molecule type" value="Genomic_DNA"/>
</dbReference>
<name>X1W3B7_9INSE</name>
<dbReference type="Pfam" id="PF00895">
    <property type="entry name" value="ATP-synt_8"/>
    <property type="match status" value="1"/>
</dbReference>
<evidence type="ECO:0000256" key="7">
    <source>
        <dbReference type="ARBA" id="ARBA00022781"/>
    </source>
</evidence>
<feature type="transmembrane region" description="Helical" evidence="14">
    <location>
        <begin position="7"/>
        <end position="29"/>
    </location>
</feature>
<evidence type="ECO:0000256" key="12">
    <source>
        <dbReference type="RuleBase" id="RU003661"/>
    </source>
</evidence>
<evidence type="ECO:0000256" key="13">
    <source>
        <dbReference type="SAM" id="MobiDB-lite"/>
    </source>
</evidence>